<evidence type="ECO:0000256" key="11">
    <source>
        <dbReference type="ARBA" id="ARBA00023136"/>
    </source>
</evidence>
<evidence type="ECO:0000259" key="14">
    <source>
        <dbReference type="Pfam" id="PF02163"/>
    </source>
</evidence>
<keyword evidence="3" id="KW-0150">Chloroplast</keyword>
<comment type="caution">
    <text evidence="15">The sequence shown here is derived from an EMBL/GenBank/DDBJ whole genome shotgun (WGS) entry which is preliminary data.</text>
</comment>
<dbReference type="InterPro" id="IPR044838">
    <property type="entry name" value="EGY1-like"/>
</dbReference>
<evidence type="ECO:0000256" key="13">
    <source>
        <dbReference type="SAM" id="Phobius"/>
    </source>
</evidence>
<evidence type="ECO:0000256" key="12">
    <source>
        <dbReference type="SAM" id="MobiDB-lite"/>
    </source>
</evidence>
<feature type="transmembrane region" description="Helical" evidence="13">
    <location>
        <begin position="384"/>
        <end position="404"/>
    </location>
</feature>
<feature type="transmembrane region" description="Helical" evidence="13">
    <location>
        <begin position="464"/>
        <end position="485"/>
    </location>
</feature>
<dbReference type="GO" id="GO:0006508">
    <property type="term" value="P:proteolysis"/>
    <property type="evidence" value="ECO:0007669"/>
    <property type="project" value="UniProtKB-KW"/>
</dbReference>
<evidence type="ECO:0000256" key="9">
    <source>
        <dbReference type="ARBA" id="ARBA00022989"/>
    </source>
</evidence>
<sequence>MMGTLASYSFSTPNFRLRSGHFDDNFRERVRGFDSYRKKSGSGSCHLCGGRMFSNKREYITFRKNSTKVWCFGENNDRDGVNSNDGSKEVESSEMGGQDSSVATASPEDNGERTAEDNEFGSDNSPASISSKPPTISSLGPAYSNFQVDSFKLLELLGPEKVDPSDVKLIKDKLFGYSTFWVTKEEIFGDLGEGVLFLGNLRGAREDVFAKLQNQLAEITGDKYNLFMVEEPNAEGADPRGGPRVSFGLLRKEVSEPGPTTLWQYVIAMLLFLLTVGSSVELGIASQINRLPPEVVKYFTDPNAVEPPDMQLLFPFVDSALPLAYGILGILLFHELGHFIAAFPKKVKLSIPFFIPNITLGSFGAITQFKSILPDRSTKVDISLAGPFAGAILSFSMFIVGLLLSSNPAATEDLIQVPSMLFQGSLLLGLISRATLGYAYVPPRQIPEPFILDDQQKNNIEKQCMLQQFLSILLCGLTTTAFNLLPVGSLDGGRAVQGAFGKSALIGFGLTTYAFLGLGVLGGPLSLPWGLYVLICQRAPEKPCLNDVTEVGTWRQAAVMTAIFLVVLTLVPVWDELAEELGIGLVSTF</sequence>
<feature type="region of interest" description="Disordered" evidence="12">
    <location>
        <begin position="80"/>
        <end position="135"/>
    </location>
</feature>
<dbReference type="AlphaFoldDB" id="A0AAV0LF44"/>
<evidence type="ECO:0000256" key="6">
    <source>
        <dbReference type="ARBA" id="ARBA00022692"/>
    </source>
</evidence>
<evidence type="ECO:0000256" key="1">
    <source>
        <dbReference type="ARBA" id="ARBA00004508"/>
    </source>
</evidence>
<keyword evidence="5" id="KW-0645">Protease</keyword>
<dbReference type="CDD" id="cd06160">
    <property type="entry name" value="S2P-M50_like_2"/>
    <property type="match status" value="1"/>
</dbReference>
<dbReference type="GO" id="GO:0008237">
    <property type="term" value="F:metallopeptidase activity"/>
    <property type="evidence" value="ECO:0007669"/>
    <property type="project" value="UniProtKB-KW"/>
</dbReference>
<evidence type="ECO:0000313" key="15">
    <source>
        <dbReference type="EMBL" id="CAI0433194.1"/>
    </source>
</evidence>
<dbReference type="EMBL" id="CAMGYJ010000006">
    <property type="protein sequence ID" value="CAI0433194.1"/>
    <property type="molecule type" value="Genomic_DNA"/>
</dbReference>
<protein>
    <recommendedName>
        <fullName evidence="14">Peptidase M50 domain-containing protein</fullName>
    </recommendedName>
</protein>
<keyword evidence="11 13" id="KW-0472">Membrane</keyword>
<keyword evidence="6 13" id="KW-0812">Transmembrane</keyword>
<comment type="subcellular location">
    <subcellularLocation>
        <location evidence="1">Plastid</location>
        <location evidence="1">Chloroplast membrane</location>
        <topology evidence="1">Multi-pass membrane protein</topology>
    </subcellularLocation>
</comment>
<evidence type="ECO:0000256" key="2">
    <source>
        <dbReference type="ARBA" id="ARBA00007931"/>
    </source>
</evidence>
<keyword evidence="7" id="KW-0378">Hydrolase</keyword>
<feature type="compositionally biased region" description="Polar residues" evidence="12">
    <location>
        <begin position="121"/>
        <end position="135"/>
    </location>
</feature>
<comment type="similarity">
    <text evidence="2">Belongs to the peptidase M50B family.</text>
</comment>
<keyword evidence="10" id="KW-0482">Metalloprotease</keyword>
<feature type="compositionally biased region" description="Basic and acidic residues" evidence="12">
    <location>
        <begin position="80"/>
        <end position="91"/>
    </location>
</feature>
<keyword evidence="8" id="KW-0809">Transit peptide</keyword>
<dbReference type="Proteomes" id="UP001154282">
    <property type="component" value="Unassembled WGS sequence"/>
</dbReference>
<feature type="transmembrane region" description="Helical" evidence="13">
    <location>
        <begin position="556"/>
        <end position="574"/>
    </location>
</feature>
<evidence type="ECO:0000256" key="3">
    <source>
        <dbReference type="ARBA" id="ARBA00022528"/>
    </source>
</evidence>
<reference evidence="15" key="1">
    <citation type="submission" date="2022-08" db="EMBL/GenBank/DDBJ databases">
        <authorList>
            <person name="Gutierrez-Valencia J."/>
        </authorList>
    </citation>
    <scope>NUCLEOTIDE SEQUENCE</scope>
</reference>
<evidence type="ECO:0000256" key="7">
    <source>
        <dbReference type="ARBA" id="ARBA00022801"/>
    </source>
</evidence>
<evidence type="ECO:0000256" key="10">
    <source>
        <dbReference type="ARBA" id="ARBA00023049"/>
    </source>
</evidence>
<dbReference type="PANTHER" id="PTHR31412">
    <property type="entry name" value="ZINC METALLOPROTEASE EGY1"/>
    <property type="match status" value="1"/>
</dbReference>
<evidence type="ECO:0000256" key="5">
    <source>
        <dbReference type="ARBA" id="ARBA00022670"/>
    </source>
</evidence>
<feature type="transmembrane region" description="Helical" evidence="13">
    <location>
        <begin position="312"/>
        <end position="333"/>
    </location>
</feature>
<dbReference type="InterPro" id="IPR008915">
    <property type="entry name" value="Peptidase_M50"/>
</dbReference>
<dbReference type="Pfam" id="PF02163">
    <property type="entry name" value="Peptidase_M50"/>
    <property type="match status" value="1"/>
</dbReference>
<feature type="transmembrane region" description="Helical" evidence="13">
    <location>
        <begin position="353"/>
        <end position="372"/>
    </location>
</feature>
<feature type="transmembrane region" description="Helical" evidence="13">
    <location>
        <begin position="505"/>
        <end position="535"/>
    </location>
</feature>
<organism evidence="15 16">
    <name type="scientific">Linum tenue</name>
    <dbReference type="NCBI Taxonomy" id="586396"/>
    <lineage>
        <taxon>Eukaryota</taxon>
        <taxon>Viridiplantae</taxon>
        <taxon>Streptophyta</taxon>
        <taxon>Embryophyta</taxon>
        <taxon>Tracheophyta</taxon>
        <taxon>Spermatophyta</taxon>
        <taxon>Magnoliopsida</taxon>
        <taxon>eudicotyledons</taxon>
        <taxon>Gunneridae</taxon>
        <taxon>Pentapetalae</taxon>
        <taxon>rosids</taxon>
        <taxon>fabids</taxon>
        <taxon>Malpighiales</taxon>
        <taxon>Linaceae</taxon>
        <taxon>Linum</taxon>
    </lineage>
</organism>
<evidence type="ECO:0000256" key="4">
    <source>
        <dbReference type="ARBA" id="ARBA00022640"/>
    </source>
</evidence>
<proteinExistence type="inferred from homology"/>
<keyword evidence="9 13" id="KW-1133">Transmembrane helix</keyword>
<dbReference type="PANTHER" id="PTHR31412:SF0">
    <property type="entry name" value="ZINC METALLOPROTEASE EGY1, CHLOROPLASTIC-RELATED"/>
    <property type="match status" value="1"/>
</dbReference>
<keyword evidence="4" id="KW-0934">Plastid</keyword>
<evidence type="ECO:0000313" key="16">
    <source>
        <dbReference type="Proteomes" id="UP001154282"/>
    </source>
</evidence>
<name>A0AAV0LF44_9ROSI</name>
<keyword evidence="16" id="KW-1185">Reference proteome</keyword>
<accession>A0AAV0LF44</accession>
<dbReference type="GO" id="GO:0031969">
    <property type="term" value="C:chloroplast membrane"/>
    <property type="evidence" value="ECO:0007669"/>
    <property type="project" value="UniProtKB-SubCell"/>
</dbReference>
<gene>
    <name evidence="15" type="ORF">LITE_LOCUS23736</name>
</gene>
<feature type="domain" description="Peptidase M50" evidence="14">
    <location>
        <begin position="324"/>
        <end position="501"/>
    </location>
</feature>
<evidence type="ECO:0000256" key="8">
    <source>
        <dbReference type="ARBA" id="ARBA00022946"/>
    </source>
</evidence>